<proteinExistence type="predicted"/>
<name>Q4SR24_TETNG</name>
<comment type="caution">
    <text evidence="1">The sequence shown here is derived from an EMBL/GenBank/DDBJ whole genome shotgun (WGS) entry which is preliminary data.</text>
</comment>
<reference evidence="1" key="2">
    <citation type="submission" date="2004-02" db="EMBL/GenBank/DDBJ databases">
        <authorList>
            <consortium name="Genoscope"/>
            <consortium name="Whitehead Institute Centre for Genome Research"/>
        </authorList>
    </citation>
    <scope>NUCLEOTIDE SEQUENCE</scope>
</reference>
<organism evidence="1">
    <name type="scientific">Tetraodon nigroviridis</name>
    <name type="common">Spotted green pufferfish</name>
    <name type="synonym">Chelonodon nigroviridis</name>
    <dbReference type="NCBI Taxonomy" id="99883"/>
    <lineage>
        <taxon>Eukaryota</taxon>
        <taxon>Metazoa</taxon>
        <taxon>Chordata</taxon>
        <taxon>Craniata</taxon>
        <taxon>Vertebrata</taxon>
        <taxon>Euteleostomi</taxon>
        <taxon>Actinopterygii</taxon>
        <taxon>Neopterygii</taxon>
        <taxon>Teleostei</taxon>
        <taxon>Neoteleostei</taxon>
        <taxon>Acanthomorphata</taxon>
        <taxon>Eupercaria</taxon>
        <taxon>Tetraodontiformes</taxon>
        <taxon>Tetradontoidea</taxon>
        <taxon>Tetraodontidae</taxon>
        <taxon>Tetraodon</taxon>
    </lineage>
</organism>
<dbReference type="AlphaFoldDB" id="Q4SR24"/>
<gene>
    <name evidence="1" type="ORF">GSTENG00014111001</name>
</gene>
<sequence>MSCLLCALRGDNRFSLFAVIQGGAAQIALEMEETGQFHLVDLVRHVLSGWLPK</sequence>
<dbReference type="EMBL" id="CAAE01014528">
    <property type="protein sequence ID" value="CAF96908.1"/>
    <property type="molecule type" value="Genomic_DNA"/>
</dbReference>
<reference evidence="1" key="1">
    <citation type="journal article" date="2004" name="Nature">
        <title>Genome duplication in the teleost fish Tetraodon nigroviridis reveals the early vertebrate proto-karyotype.</title>
        <authorList>
            <person name="Jaillon O."/>
            <person name="Aury J.-M."/>
            <person name="Brunet F."/>
            <person name="Petit J.-L."/>
            <person name="Stange-Thomann N."/>
            <person name="Mauceli E."/>
            <person name="Bouneau L."/>
            <person name="Fischer C."/>
            <person name="Ozouf-Costaz C."/>
            <person name="Bernot A."/>
            <person name="Nicaud S."/>
            <person name="Jaffe D."/>
            <person name="Fisher S."/>
            <person name="Lutfalla G."/>
            <person name="Dossat C."/>
            <person name="Segurens B."/>
            <person name="Dasilva C."/>
            <person name="Salanoubat M."/>
            <person name="Levy M."/>
            <person name="Boudet N."/>
            <person name="Castellano S."/>
            <person name="Anthouard V."/>
            <person name="Jubin C."/>
            <person name="Castelli V."/>
            <person name="Katinka M."/>
            <person name="Vacherie B."/>
            <person name="Biemont C."/>
            <person name="Skalli Z."/>
            <person name="Cattolico L."/>
            <person name="Poulain J."/>
            <person name="De Berardinis V."/>
            <person name="Cruaud C."/>
            <person name="Duprat S."/>
            <person name="Brottier P."/>
            <person name="Coutanceau J.-P."/>
            <person name="Gouzy J."/>
            <person name="Parra G."/>
            <person name="Lardier G."/>
            <person name="Chapple C."/>
            <person name="McKernan K.J."/>
            <person name="McEwan P."/>
            <person name="Bosak S."/>
            <person name="Kellis M."/>
            <person name="Volff J.-N."/>
            <person name="Guigo R."/>
            <person name="Zody M.C."/>
            <person name="Mesirov J."/>
            <person name="Lindblad-Toh K."/>
            <person name="Birren B."/>
            <person name="Nusbaum C."/>
            <person name="Kahn D."/>
            <person name="Robinson-Rechavi M."/>
            <person name="Laudet V."/>
            <person name="Schachter V."/>
            <person name="Quetier F."/>
            <person name="Saurin W."/>
            <person name="Scarpelli C."/>
            <person name="Wincker P."/>
            <person name="Lander E.S."/>
            <person name="Weissenbach J."/>
            <person name="Roest Crollius H."/>
        </authorList>
    </citation>
    <scope>NUCLEOTIDE SEQUENCE [LARGE SCALE GENOMIC DNA]</scope>
</reference>
<dbReference type="KEGG" id="tng:GSTEN00014111G001"/>
<accession>Q4SR24</accession>
<protein>
    <submittedName>
        <fullName evidence="1">(spotted green pufferfish) hypothetical protein</fullName>
    </submittedName>
</protein>
<evidence type="ECO:0000313" key="1">
    <source>
        <dbReference type="EMBL" id="CAF96908.1"/>
    </source>
</evidence>